<gene>
    <name evidence="1" type="ORF">DY252_20780</name>
</gene>
<protein>
    <submittedName>
        <fullName evidence="1">DUF3828 domain-containing protein</fullName>
    </submittedName>
</protein>
<evidence type="ECO:0000313" key="2">
    <source>
        <dbReference type="Proteomes" id="UP000256971"/>
    </source>
</evidence>
<evidence type="ECO:0000313" key="1">
    <source>
        <dbReference type="EMBL" id="AXO16398.1"/>
    </source>
</evidence>
<reference evidence="1 2" key="1">
    <citation type="submission" date="2018-08" db="EMBL/GenBank/DDBJ databases">
        <title>Complete genome sequence of type strain Thalassospira indica MCCC 1A01103T, isolated from isolated from deep seawater of the Indian Ocean.</title>
        <authorList>
            <person name="Liu Y."/>
        </authorList>
    </citation>
    <scope>NUCLEOTIDE SEQUENCE [LARGE SCALE GENOMIC DNA]</scope>
    <source>
        <strain evidence="1 2">PB8BT</strain>
    </source>
</reference>
<dbReference type="Proteomes" id="UP000256971">
    <property type="component" value="Chromosome"/>
</dbReference>
<dbReference type="EMBL" id="CP031555">
    <property type="protein sequence ID" value="AXO16398.1"/>
    <property type="molecule type" value="Genomic_DNA"/>
</dbReference>
<accession>A0ABN5NJB4</accession>
<dbReference type="Gene3D" id="3.10.450.50">
    <property type="match status" value="1"/>
</dbReference>
<keyword evidence="2" id="KW-1185">Reference proteome</keyword>
<sequence length="164" mass="18464">MPLPQIATQLFLGTILLSIGGCLREPTISEPAAIELLEQVYTLPDPNFMAFHDPLLRRSFFTEEIADLIDAKEACYEQAFGLSHLDFDYIVPGQDYSLDNLQISQIGQSGNQTVLLVRFENFGEKVDLLYNLQRTRAGWRIADTIYGKFSLKSDLSIKCQDATP</sequence>
<proteinExistence type="predicted"/>
<organism evidence="1 2">
    <name type="scientific">Thalassospira indica</name>
    <dbReference type="NCBI Taxonomy" id="1891279"/>
    <lineage>
        <taxon>Bacteria</taxon>
        <taxon>Pseudomonadati</taxon>
        <taxon>Pseudomonadota</taxon>
        <taxon>Alphaproteobacteria</taxon>
        <taxon>Rhodospirillales</taxon>
        <taxon>Thalassospiraceae</taxon>
        <taxon>Thalassospira</taxon>
    </lineage>
</organism>
<name>A0ABN5NJB4_9PROT</name>